<accession>A0A7X0Z2R8</accession>
<organism evidence="1 2">
    <name type="scientific">Listeria booriae</name>
    <dbReference type="NCBI Taxonomy" id="1552123"/>
    <lineage>
        <taxon>Bacteria</taxon>
        <taxon>Bacillati</taxon>
        <taxon>Bacillota</taxon>
        <taxon>Bacilli</taxon>
        <taxon>Bacillales</taxon>
        <taxon>Listeriaceae</taxon>
        <taxon>Listeria</taxon>
    </lineage>
</organism>
<dbReference type="InterPro" id="IPR027417">
    <property type="entry name" value="P-loop_NTPase"/>
</dbReference>
<evidence type="ECO:0000313" key="2">
    <source>
        <dbReference type="Proteomes" id="UP000519573"/>
    </source>
</evidence>
<reference evidence="1 2" key="1">
    <citation type="submission" date="2020-03" db="EMBL/GenBank/DDBJ databases">
        <title>Soil Listeria distribution.</title>
        <authorList>
            <person name="Liao J."/>
            <person name="Wiedmann M."/>
        </authorList>
    </citation>
    <scope>NUCLEOTIDE SEQUENCE [LARGE SCALE GENOMIC DNA]</scope>
    <source>
        <strain evidence="1 2">FSL L7-0245</strain>
    </source>
</reference>
<dbReference type="AlphaFoldDB" id="A0A7X0Z2R8"/>
<evidence type="ECO:0000313" key="1">
    <source>
        <dbReference type="EMBL" id="MBC2168163.1"/>
    </source>
</evidence>
<dbReference type="EMBL" id="JAARYH010000011">
    <property type="protein sequence ID" value="MBC2168163.1"/>
    <property type="molecule type" value="Genomic_DNA"/>
</dbReference>
<dbReference type="Gene3D" id="3.40.50.300">
    <property type="entry name" value="P-loop containing nucleotide triphosphate hydrolases"/>
    <property type="match status" value="1"/>
</dbReference>
<comment type="caution">
    <text evidence="1">The sequence shown here is derived from an EMBL/GenBank/DDBJ whole genome shotgun (WGS) entry which is preliminary data.</text>
</comment>
<dbReference type="RefSeq" id="WP_185577435.1">
    <property type="nucleotide sequence ID" value="NZ_JAARYH010000011.1"/>
</dbReference>
<protein>
    <submittedName>
        <fullName evidence="1">DUF2791 family P-loop domain-containing protein</fullName>
    </submittedName>
</protein>
<dbReference type="Proteomes" id="UP000519573">
    <property type="component" value="Unassembled WGS sequence"/>
</dbReference>
<gene>
    <name evidence="1" type="ORF">HCB26_16420</name>
</gene>
<name>A0A7X0Z2R8_9LIST</name>
<proteinExistence type="predicted"/>
<dbReference type="SUPFAM" id="SSF52540">
    <property type="entry name" value="P-loop containing nucleoside triphosphate hydrolases"/>
    <property type="match status" value="1"/>
</dbReference>
<sequence length="713" mass="82113">MDIEGFDKTVKTLKLYHRINKNQFDFPGIEGGAVLEKTYVDLLPKEGVLSKLLYPNTTFLIGKRGTGKSTIIARAQQKIRADKEYLSVYVNAKTVYEMDRNNSSVEDINKNILSNAEIKQLRILQMFLSELLKSLKQELNEEKTTLFGKFKSKKREFEIEQISKRIDKLFEERASLNITRQFEQKINEKTVDTKERKSGVKATVASGVDVNYQGNHNVSDSLGMETNEVFLKYLDTNTLIKELNLIVDRCGRKGIFVFIDDYSELDSMERKLFTQYIIEPFYHIAKEFMHLKVAAYPDKLEYGNLEASKYDDINIDAYEIYGKKNISELETKAINYTKRLIENRLTIFSADKVWDYFDLNSFKNENELYKILFYCSMCVPRDLGVLLSNCYLSNIIHDKKITRTTILDAADRIFSENIEPFYVKKLSSDDLDSIVKKELIVQQALIGTLIKHAQKNKKELVGRENSYFVGLDEIPTSHFRVNKEYEGTLQSLEFNNYIHKMGEIVGKGNASNLTSESEILYAFNYGLCRDKKIIYGKPNNKDNKYFQQRVFNYSIVIRELLNKNKNLTCTKGHTFSMDYYEQIKSFGMFCPTCLSEKQETNVCSENYSLDFELPEILNDIKWTNVEIDILSAIYSLKNDGDKKITANKIEGIIDISAISIGLRCKKLAEDGFISRGKKQAGGVYEYKLCDTSIEILEQSGIVGKVDNIVLKIS</sequence>